<proteinExistence type="predicted"/>
<dbReference type="Proteomes" id="UP000007879">
    <property type="component" value="Unassembled WGS sequence"/>
</dbReference>
<keyword evidence="2" id="KW-1185">Reference proteome</keyword>
<accession>A0AAN0JZ09</accession>
<dbReference type="AlphaFoldDB" id="A0AAN0JZ09"/>
<evidence type="ECO:0000313" key="1">
    <source>
        <dbReference type="EnsemblMetazoa" id="XP_019862346.1"/>
    </source>
</evidence>
<sequence>MSGQQTDQRKVIEALIKLALKYLTSPEGVEYEVAQLRKEVYDQIYNYFIEKCSEIVETAVNCGIEKAKELMDKSENPIVKALKRFIFGDDEGVNKKRRHKKDVKKDDTNNDCKMVAQCVTKEIAREGMKVMSKHVSMAAASGTANSTTK</sequence>
<reference evidence="2" key="1">
    <citation type="journal article" date="2010" name="Nature">
        <title>The Amphimedon queenslandica genome and the evolution of animal complexity.</title>
        <authorList>
            <person name="Srivastava M."/>
            <person name="Simakov O."/>
            <person name="Chapman J."/>
            <person name="Fahey B."/>
            <person name="Gauthier M.E."/>
            <person name="Mitros T."/>
            <person name="Richards G.S."/>
            <person name="Conaco C."/>
            <person name="Dacre M."/>
            <person name="Hellsten U."/>
            <person name="Larroux C."/>
            <person name="Putnam N.H."/>
            <person name="Stanke M."/>
            <person name="Adamska M."/>
            <person name="Darling A."/>
            <person name="Degnan S.M."/>
            <person name="Oakley T.H."/>
            <person name="Plachetzki D.C."/>
            <person name="Zhai Y."/>
            <person name="Adamski M."/>
            <person name="Calcino A."/>
            <person name="Cummins S.F."/>
            <person name="Goodstein D.M."/>
            <person name="Harris C."/>
            <person name="Jackson D.J."/>
            <person name="Leys S.P."/>
            <person name="Shu S."/>
            <person name="Woodcroft B.J."/>
            <person name="Vervoort M."/>
            <person name="Kosik K.S."/>
            <person name="Manning G."/>
            <person name="Degnan B.M."/>
            <person name="Rokhsar D.S."/>
        </authorList>
    </citation>
    <scope>NUCLEOTIDE SEQUENCE [LARGE SCALE GENOMIC DNA]</scope>
</reference>
<protein>
    <submittedName>
        <fullName evidence="1">Uncharacterized protein</fullName>
    </submittedName>
</protein>
<dbReference type="EnsemblMetazoa" id="XM_020006787.1">
    <property type="protein sequence ID" value="XP_019862346.1"/>
    <property type="gene ID" value="LOC109590952"/>
</dbReference>
<name>A0AAN0JZ09_AMPQE</name>
<dbReference type="RefSeq" id="XP_019862346.1">
    <property type="nucleotide sequence ID" value="XM_020006787.1"/>
</dbReference>
<dbReference type="KEGG" id="aqu:109590952"/>
<dbReference type="GeneID" id="109590952"/>
<reference evidence="1" key="2">
    <citation type="submission" date="2024-06" db="UniProtKB">
        <authorList>
            <consortium name="EnsemblMetazoa"/>
        </authorList>
    </citation>
    <scope>IDENTIFICATION</scope>
</reference>
<organism evidence="1 2">
    <name type="scientific">Amphimedon queenslandica</name>
    <name type="common">Sponge</name>
    <dbReference type="NCBI Taxonomy" id="400682"/>
    <lineage>
        <taxon>Eukaryota</taxon>
        <taxon>Metazoa</taxon>
        <taxon>Porifera</taxon>
        <taxon>Demospongiae</taxon>
        <taxon>Heteroscleromorpha</taxon>
        <taxon>Haplosclerida</taxon>
        <taxon>Niphatidae</taxon>
        <taxon>Amphimedon</taxon>
    </lineage>
</organism>
<evidence type="ECO:0000313" key="2">
    <source>
        <dbReference type="Proteomes" id="UP000007879"/>
    </source>
</evidence>